<dbReference type="InterPro" id="IPR007422">
    <property type="entry name" value="Peptidase_Prp"/>
</dbReference>
<proteinExistence type="inferred from homology"/>
<evidence type="ECO:0000313" key="7">
    <source>
        <dbReference type="EMBL" id="POR05664.1"/>
    </source>
</evidence>
<comment type="caution">
    <text evidence="7">The sequence shown here is derived from an EMBL/GenBank/DDBJ whole genome shotgun (WGS) entry which is preliminary data.</text>
</comment>
<dbReference type="Gene3D" id="3.30.70.1490">
    <property type="entry name" value="Cysteine protease Prp"/>
    <property type="match status" value="1"/>
</dbReference>
<dbReference type="SUPFAM" id="SSF118010">
    <property type="entry name" value="TM1457-like"/>
    <property type="match status" value="1"/>
</dbReference>
<gene>
    <name evidence="7" type="ORF">AU468_00370</name>
</gene>
<protein>
    <recommendedName>
        <fullName evidence="6">Ribosomal processing cysteine protease Prp</fullName>
    </recommendedName>
</protein>
<dbReference type="EMBL" id="LPWH01000001">
    <property type="protein sequence ID" value="POR05664.1"/>
    <property type="molecule type" value="Genomic_DNA"/>
</dbReference>
<dbReference type="Pfam" id="PF04327">
    <property type="entry name" value="Peptidase_Prp"/>
    <property type="match status" value="1"/>
</dbReference>
<evidence type="ECO:0000256" key="6">
    <source>
        <dbReference type="ARBA" id="ARBA00044538"/>
    </source>
</evidence>
<dbReference type="Proteomes" id="UP000237350">
    <property type="component" value="Unassembled WGS sequence"/>
</dbReference>
<accession>A0A2S4K1M2</accession>
<evidence type="ECO:0000256" key="2">
    <source>
        <dbReference type="ARBA" id="ARBA00022670"/>
    </source>
</evidence>
<evidence type="ECO:0000313" key="8">
    <source>
        <dbReference type="Proteomes" id="UP000237350"/>
    </source>
</evidence>
<evidence type="ECO:0000256" key="1">
    <source>
        <dbReference type="ARBA" id="ARBA00022517"/>
    </source>
</evidence>
<keyword evidence="1" id="KW-0690">Ribosome biogenesis</keyword>
<organism evidence="7 8">
    <name type="scientific">Alkalispirochaeta sphaeroplastigenens</name>
    <dbReference type="NCBI Taxonomy" id="1187066"/>
    <lineage>
        <taxon>Bacteria</taxon>
        <taxon>Pseudomonadati</taxon>
        <taxon>Spirochaetota</taxon>
        <taxon>Spirochaetia</taxon>
        <taxon>Spirochaetales</taxon>
        <taxon>Spirochaetaceae</taxon>
        <taxon>Alkalispirochaeta</taxon>
    </lineage>
</organism>
<comment type="similarity">
    <text evidence="5">Belongs to the Prp family.</text>
</comment>
<reference evidence="8" key="1">
    <citation type="submission" date="2015-12" db="EMBL/GenBank/DDBJ databases">
        <authorList>
            <person name="Lodha T.D."/>
            <person name="Chintalapati S."/>
            <person name="Chintalapati V.R."/>
            <person name="Sravanthi T."/>
        </authorList>
    </citation>
    <scope>NUCLEOTIDE SEQUENCE [LARGE SCALE GENOMIC DNA]</scope>
    <source>
        <strain evidence="8">JC133</strain>
    </source>
</reference>
<sequence length="122" mass="12723">MIALSIRTREGLPVRIEAHGHASAGSGALSAPCAAVSALLKSLGGILVDHPSCAVRGSVSEPGAFILEIEGCRDQAWLRGVGDLLRCTLQEVARSWPEEVCFSTGEVSESIFSGNEENSDGT</sequence>
<dbReference type="RefSeq" id="WP_103679010.1">
    <property type="nucleotide sequence ID" value="NZ_LPWH01000001.1"/>
</dbReference>
<keyword evidence="3" id="KW-0378">Hydrolase</keyword>
<name>A0A2S4K1M2_9SPIO</name>
<keyword evidence="2" id="KW-0645">Protease</keyword>
<dbReference type="InterPro" id="IPR036764">
    <property type="entry name" value="Peptidase_Prp_sf"/>
</dbReference>
<dbReference type="OrthoDB" id="9938401at2"/>
<dbReference type="AlphaFoldDB" id="A0A2S4K1M2"/>
<keyword evidence="8" id="KW-1185">Reference proteome</keyword>
<evidence type="ECO:0000256" key="5">
    <source>
        <dbReference type="ARBA" id="ARBA00044503"/>
    </source>
</evidence>
<evidence type="ECO:0000256" key="4">
    <source>
        <dbReference type="ARBA" id="ARBA00022807"/>
    </source>
</evidence>
<evidence type="ECO:0000256" key="3">
    <source>
        <dbReference type="ARBA" id="ARBA00022801"/>
    </source>
</evidence>
<keyword evidence="4" id="KW-0788">Thiol protease</keyword>